<dbReference type="InterPro" id="IPR004688">
    <property type="entry name" value="Ni/Co_transpt"/>
</dbReference>
<feature type="transmembrane region" description="Helical" evidence="8">
    <location>
        <begin position="139"/>
        <end position="160"/>
    </location>
</feature>
<evidence type="ECO:0000256" key="7">
    <source>
        <dbReference type="ARBA" id="ARBA00023136"/>
    </source>
</evidence>
<keyword evidence="4" id="KW-0533">Nickel</keyword>
<dbReference type="PANTHER" id="PTHR31611">
    <property type="entry name" value="HIGH-AFFINITY NICKEL TRANSPORT PROTEIN NIC1"/>
    <property type="match status" value="1"/>
</dbReference>
<feature type="transmembrane region" description="Helical" evidence="8">
    <location>
        <begin position="20"/>
        <end position="40"/>
    </location>
</feature>
<dbReference type="Pfam" id="PF03824">
    <property type="entry name" value="NicO"/>
    <property type="match status" value="1"/>
</dbReference>
<evidence type="ECO:0000256" key="5">
    <source>
        <dbReference type="ARBA" id="ARBA00022692"/>
    </source>
</evidence>
<accession>A0ABP5D0K2</accession>
<dbReference type="EMBL" id="BAAAOH010000001">
    <property type="protein sequence ID" value="GAA1972123.1"/>
    <property type="molecule type" value="Genomic_DNA"/>
</dbReference>
<evidence type="ECO:0000256" key="2">
    <source>
        <dbReference type="ARBA" id="ARBA00010892"/>
    </source>
</evidence>
<comment type="subcellular location">
    <subcellularLocation>
        <location evidence="8">Cell membrane</location>
        <topology evidence="8">Multi-pass membrane protein</topology>
    </subcellularLocation>
    <subcellularLocation>
        <location evidence="1">Endomembrane system</location>
        <topology evidence="1">Multi-pass membrane protein</topology>
    </subcellularLocation>
</comment>
<evidence type="ECO:0000313" key="11">
    <source>
        <dbReference type="Proteomes" id="UP001500326"/>
    </source>
</evidence>
<dbReference type="RefSeq" id="WP_344057309.1">
    <property type="nucleotide sequence ID" value="NZ_BAAAOH010000001.1"/>
</dbReference>
<gene>
    <name evidence="10" type="ORF">GCM10009777_00080</name>
</gene>
<dbReference type="InterPro" id="IPR011541">
    <property type="entry name" value="Ni/Co_transpt_high_affinity"/>
</dbReference>
<keyword evidence="7 8" id="KW-0472">Membrane</keyword>
<feature type="compositionally biased region" description="Basic and acidic residues" evidence="9">
    <location>
        <begin position="355"/>
        <end position="364"/>
    </location>
</feature>
<evidence type="ECO:0000256" key="8">
    <source>
        <dbReference type="RuleBase" id="RU362101"/>
    </source>
</evidence>
<protein>
    <recommendedName>
        <fullName evidence="8">Nickel/cobalt efflux system</fullName>
    </recommendedName>
</protein>
<evidence type="ECO:0000256" key="3">
    <source>
        <dbReference type="ARBA" id="ARBA00022448"/>
    </source>
</evidence>
<evidence type="ECO:0000256" key="6">
    <source>
        <dbReference type="ARBA" id="ARBA00022989"/>
    </source>
</evidence>
<feature type="transmembrane region" description="Helical" evidence="8">
    <location>
        <begin position="189"/>
        <end position="213"/>
    </location>
</feature>
<name>A0ABP5D0K2_9MICO</name>
<feature type="region of interest" description="Disordered" evidence="9">
    <location>
        <begin position="345"/>
        <end position="386"/>
    </location>
</feature>
<keyword evidence="6 8" id="KW-1133">Transmembrane helix</keyword>
<evidence type="ECO:0000256" key="9">
    <source>
        <dbReference type="SAM" id="MobiDB-lite"/>
    </source>
</evidence>
<sequence length="386" mass="40637">MTSLSDERTPTRIRRGTIGVIALIALLHVLGWGILVLLVIPAGVPLGGGGGTPVTLGVGLTAYALGVRHAFDADHIAAIDNTARRLAERGKPASTVGFWFSLGHSTIVVVLCILLTLGITAISSSLADDSSALRTWTGIIGPTVSGVFLLVIAAINIAALRRRQGHAGGPVLRMLGPLEKAVDRPSRMYFVGLLFGLGFDTATEIGLLALAGAATLGAVPWWAALTLPILFAAGMSAFDTTQGAVMRRAYTWNPGRRRLGEVYAIAMTGLSVVAAVLIAIVQLSDVLVVNVGVGGPLPWLASVGIDDLGFVLTGLLLVMWAAVLFVTNRPQYSAGGSESQSIRAMRWPVRNPPLDPHRPSRHAEYGAPQPSTPSMGLSPPHRRERR</sequence>
<reference evidence="11" key="1">
    <citation type="journal article" date="2019" name="Int. J. Syst. Evol. Microbiol.">
        <title>The Global Catalogue of Microorganisms (GCM) 10K type strain sequencing project: providing services to taxonomists for standard genome sequencing and annotation.</title>
        <authorList>
            <consortium name="The Broad Institute Genomics Platform"/>
            <consortium name="The Broad Institute Genome Sequencing Center for Infectious Disease"/>
            <person name="Wu L."/>
            <person name="Ma J."/>
        </authorList>
    </citation>
    <scope>NUCLEOTIDE SEQUENCE [LARGE SCALE GENOMIC DNA]</scope>
    <source>
        <strain evidence="11">JCM 14902</strain>
    </source>
</reference>
<feature type="transmembrane region" description="Helical" evidence="8">
    <location>
        <begin position="96"/>
        <end position="119"/>
    </location>
</feature>
<evidence type="ECO:0000256" key="4">
    <source>
        <dbReference type="ARBA" id="ARBA00022596"/>
    </source>
</evidence>
<keyword evidence="3 8" id="KW-0813">Transport</keyword>
<evidence type="ECO:0000256" key="1">
    <source>
        <dbReference type="ARBA" id="ARBA00004127"/>
    </source>
</evidence>
<keyword evidence="5 8" id="KW-0812">Transmembrane</keyword>
<proteinExistence type="inferred from homology"/>
<feature type="transmembrane region" description="Helical" evidence="8">
    <location>
        <begin position="46"/>
        <end position="65"/>
    </location>
</feature>
<evidence type="ECO:0000313" key="10">
    <source>
        <dbReference type="EMBL" id="GAA1972123.1"/>
    </source>
</evidence>
<organism evidence="10 11">
    <name type="scientific">Microbacterium pumilum</name>
    <dbReference type="NCBI Taxonomy" id="344165"/>
    <lineage>
        <taxon>Bacteria</taxon>
        <taxon>Bacillati</taxon>
        <taxon>Actinomycetota</taxon>
        <taxon>Actinomycetes</taxon>
        <taxon>Micrococcales</taxon>
        <taxon>Microbacteriaceae</taxon>
        <taxon>Microbacterium</taxon>
    </lineage>
</organism>
<dbReference type="Proteomes" id="UP001500326">
    <property type="component" value="Unassembled WGS sequence"/>
</dbReference>
<dbReference type="PANTHER" id="PTHR31611:SF0">
    <property type="entry name" value="HIGH-AFFINITY NICKEL TRANSPORT PROTEIN NIC1"/>
    <property type="match status" value="1"/>
</dbReference>
<keyword evidence="11" id="KW-1185">Reference proteome</keyword>
<feature type="transmembrane region" description="Helical" evidence="8">
    <location>
        <begin position="262"/>
        <end position="288"/>
    </location>
</feature>
<feature type="transmembrane region" description="Helical" evidence="8">
    <location>
        <begin position="308"/>
        <end position="327"/>
    </location>
</feature>
<comment type="caution">
    <text evidence="10">The sequence shown here is derived from an EMBL/GenBank/DDBJ whole genome shotgun (WGS) entry which is preliminary data.</text>
</comment>
<feature type="transmembrane region" description="Helical" evidence="8">
    <location>
        <begin position="219"/>
        <end position="241"/>
    </location>
</feature>
<comment type="similarity">
    <text evidence="2 8">Belongs to the NiCoT transporter (TC 2.A.52) family.</text>
</comment>